<keyword evidence="13" id="KW-0472">Membrane</keyword>
<comment type="cofactor">
    <cofactor evidence="1">
        <name>[4Fe-4S] cluster</name>
        <dbReference type="ChEBI" id="CHEBI:49883"/>
    </cofactor>
</comment>
<dbReference type="InterPro" id="IPR017896">
    <property type="entry name" value="4Fe4S_Fe-S-bd"/>
</dbReference>
<evidence type="ECO:0000256" key="7">
    <source>
        <dbReference type="ARBA" id="ARBA00022737"/>
    </source>
</evidence>
<evidence type="ECO:0000256" key="11">
    <source>
        <dbReference type="ARBA" id="ARBA00023014"/>
    </source>
</evidence>
<keyword evidence="20" id="KW-1185">Reference proteome</keyword>
<feature type="domain" description="2Fe-2S ferredoxin-type" evidence="15">
    <location>
        <begin position="1"/>
        <end position="79"/>
    </location>
</feature>
<sequence>MVNLTVDNKQVTVPKDATIYDAAKSAGIKIPILCHDKKLHPFGGCRMCLVEVEQMKGRLIPACTTPVTEGMIVRTSNDEIVKARKLVLELLLLKHPIDCPVCDAAGDCDLQNLTYEYKVNCNQFVDEKFNHEIDYVNPIIERDMNRCILCGKCARICDEIVSYGAYSVINRGLEAKIGTEFDGPLNCEFCGSCVSVCPVGALISRPFKFQARWWALSKTKTVCSYCGTGCQLTLGCKDNKVLTTVYDEDQGFHNGQLCHRGRFAYQFVNSDKRLTTPLIRKNGKLVESSWDEALALVTERLTQAKAAPASLAALSTAHLTNEELFLFEKLFRGTLGTDNIDHSAGFAHAALTEGLKASFGTVASPSEILDIQKSNLLLVIKTDAYETHPVIGFEINLGVKRKGVDLRIVSDKRGKLGKLPGAQTTVHTPGSELLLLNALAKVIIDAGLADAAAPGLSELKAALAEVSLEKAAAATGVSADEIAKLAKDYAAAEKALILLPIGLGYPGHNAALAEACANLAILTGKYGKEGTGLLVMGEKNNSQGAADLGIHPKASGLNGSAIIDACISGQVKTLFVAGENPVVSYPNRAKVEKALEAVDFLVVADLFLTETAQLADVVLPAVSFAEKSGTFTSVGRKLQQVKQAVKPVGLAKSDFEILNTLNAALGGQKYLNQSELFAEIAANVPAYAGLSQAALGDEGKLLPVAPSAKLVPVAAQAAAPVAGKLALVTGSALYHSGTMSRFGEGPMLVCPNAYAELSAADAKVLKIEDGDAITVKSDTGSVSVTAKVGYRLPQGVVFAPYHFGEGSINAVTDGKAVTWVTVGK</sequence>
<evidence type="ECO:0000259" key="17">
    <source>
        <dbReference type="PROSITE" id="PS51669"/>
    </source>
</evidence>
<evidence type="ECO:0000256" key="3">
    <source>
        <dbReference type="ARBA" id="ARBA00005404"/>
    </source>
</evidence>
<dbReference type="AlphaFoldDB" id="A0A6V8MFC6"/>
<protein>
    <submittedName>
        <fullName evidence="19">NADH dehydrogenase subunit G</fullName>
    </submittedName>
</protein>
<dbReference type="Pfam" id="PF04879">
    <property type="entry name" value="Molybdop_Fe4S4"/>
    <property type="match status" value="1"/>
</dbReference>
<dbReference type="GO" id="GO:0016020">
    <property type="term" value="C:membrane"/>
    <property type="evidence" value="ECO:0007669"/>
    <property type="project" value="UniProtKB-SubCell"/>
</dbReference>
<dbReference type="SUPFAM" id="SSF50692">
    <property type="entry name" value="ADC-like"/>
    <property type="match status" value="1"/>
</dbReference>
<dbReference type="Gene3D" id="3.30.70.20">
    <property type="match status" value="1"/>
</dbReference>
<dbReference type="InterPro" id="IPR027467">
    <property type="entry name" value="MopterinOxRdtase_cofactor_BS"/>
</dbReference>
<evidence type="ECO:0000256" key="2">
    <source>
        <dbReference type="ARBA" id="ARBA00004370"/>
    </source>
</evidence>
<dbReference type="Gene3D" id="2.40.40.20">
    <property type="match status" value="1"/>
</dbReference>
<dbReference type="InterPro" id="IPR054351">
    <property type="entry name" value="NADH_UbQ_OxRdtase_ferredoxin"/>
</dbReference>
<dbReference type="Pfam" id="PF22117">
    <property type="entry name" value="Fer4_Nqo3"/>
    <property type="match status" value="1"/>
</dbReference>
<accession>A0A6V8MFC6</accession>
<comment type="cofactor">
    <cofactor evidence="14">
        <name>[2Fe-2S] cluster</name>
        <dbReference type="ChEBI" id="CHEBI:190135"/>
    </cofactor>
</comment>
<evidence type="ECO:0000313" key="19">
    <source>
        <dbReference type="EMBL" id="GFO58677.1"/>
    </source>
</evidence>
<dbReference type="SMART" id="SM00926">
    <property type="entry name" value="Molybdop_Fe4S4"/>
    <property type="match status" value="1"/>
</dbReference>
<evidence type="ECO:0000256" key="4">
    <source>
        <dbReference type="ARBA" id="ARBA00022485"/>
    </source>
</evidence>
<dbReference type="InterPro" id="IPR017900">
    <property type="entry name" value="4Fe4S_Fe_S_CS"/>
</dbReference>
<dbReference type="InterPro" id="IPR006656">
    <property type="entry name" value="Mopterin_OxRdtase"/>
</dbReference>
<evidence type="ECO:0000256" key="13">
    <source>
        <dbReference type="ARBA" id="ARBA00023136"/>
    </source>
</evidence>
<evidence type="ECO:0000256" key="14">
    <source>
        <dbReference type="ARBA" id="ARBA00034078"/>
    </source>
</evidence>
<feature type="domain" description="4Fe-4S ferredoxin-type" evidence="16">
    <location>
        <begin position="177"/>
        <end position="207"/>
    </location>
</feature>
<dbReference type="FunFam" id="3.10.20.740:FF:000004">
    <property type="entry name" value="NADH-quinone oxidoreductase"/>
    <property type="match status" value="1"/>
</dbReference>
<dbReference type="Pfam" id="PF00384">
    <property type="entry name" value="Molybdopterin"/>
    <property type="match status" value="1"/>
</dbReference>
<dbReference type="Pfam" id="PF10588">
    <property type="entry name" value="NADH-G_4Fe-4S_3"/>
    <property type="match status" value="1"/>
</dbReference>
<evidence type="ECO:0000259" key="18">
    <source>
        <dbReference type="PROSITE" id="PS51839"/>
    </source>
</evidence>
<feature type="domain" description="4Fe-4S His(Cys)3-ligated-type" evidence="18">
    <location>
        <begin position="79"/>
        <end position="118"/>
    </location>
</feature>
<dbReference type="FunFam" id="3.30.70.20:FF:000035">
    <property type="entry name" value="Iron hydrogenase 1"/>
    <property type="match status" value="1"/>
</dbReference>
<dbReference type="GO" id="GO:0051537">
    <property type="term" value="F:2 iron, 2 sulfur cluster binding"/>
    <property type="evidence" value="ECO:0007669"/>
    <property type="project" value="UniProtKB-KW"/>
</dbReference>
<feature type="domain" description="4Fe-4S Mo/W bis-MGD-type" evidence="17">
    <location>
        <begin position="216"/>
        <end position="272"/>
    </location>
</feature>
<organism evidence="19 20">
    <name type="scientific">Geomonas silvestris</name>
    <dbReference type="NCBI Taxonomy" id="2740184"/>
    <lineage>
        <taxon>Bacteria</taxon>
        <taxon>Pseudomonadati</taxon>
        <taxon>Thermodesulfobacteriota</taxon>
        <taxon>Desulfuromonadia</taxon>
        <taxon>Geobacterales</taxon>
        <taxon>Geobacteraceae</taxon>
        <taxon>Geomonas</taxon>
    </lineage>
</organism>
<dbReference type="PROSITE" id="PS00551">
    <property type="entry name" value="MOLYBDOPTERIN_PROK_1"/>
    <property type="match status" value="1"/>
</dbReference>
<dbReference type="Proteomes" id="UP000556026">
    <property type="component" value="Unassembled WGS sequence"/>
</dbReference>
<dbReference type="Gene3D" id="3.10.20.740">
    <property type="match status" value="1"/>
</dbReference>
<dbReference type="InterPro" id="IPR001041">
    <property type="entry name" value="2Fe-2S_ferredoxin-type"/>
</dbReference>
<keyword evidence="11" id="KW-0411">Iron-sulfur</keyword>
<dbReference type="Pfam" id="PF01568">
    <property type="entry name" value="Molydop_binding"/>
    <property type="match status" value="1"/>
</dbReference>
<dbReference type="SUPFAM" id="SSF54292">
    <property type="entry name" value="2Fe-2S ferredoxin-like"/>
    <property type="match status" value="1"/>
</dbReference>
<proteinExistence type="inferred from homology"/>
<evidence type="ECO:0000256" key="6">
    <source>
        <dbReference type="ARBA" id="ARBA00022723"/>
    </source>
</evidence>
<evidence type="ECO:0000259" key="16">
    <source>
        <dbReference type="PROSITE" id="PS51379"/>
    </source>
</evidence>
<dbReference type="GO" id="GO:0043546">
    <property type="term" value="F:molybdopterin cofactor binding"/>
    <property type="evidence" value="ECO:0007669"/>
    <property type="project" value="InterPro"/>
</dbReference>
<dbReference type="SUPFAM" id="SSF53706">
    <property type="entry name" value="Formate dehydrogenase/DMSO reductase, domains 1-3"/>
    <property type="match status" value="1"/>
</dbReference>
<comment type="subcellular location">
    <subcellularLocation>
        <location evidence="2">Membrane</location>
    </subcellularLocation>
</comment>
<dbReference type="SMART" id="SM00929">
    <property type="entry name" value="NADH-G_4Fe-4S_3"/>
    <property type="match status" value="1"/>
</dbReference>
<keyword evidence="12" id="KW-0520">NAD</keyword>
<dbReference type="PROSITE" id="PS51669">
    <property type="entry name" value="4FE4S_MOW_BIS_MGD"/>
    <property type="match status" value="1"/>
</dbReference>
<dbReference type="Gene3D" id="2.20.25.90">
    <property type="entry name" value="ADC-like domains"/>
    <property type="match status" value="1"/>
</dbReference>
<keyword evidence="9" id="KW-0560">Oxidoreductase</keyword>
<dbReference type="GO" id="GO:0022904">
    <property type="term" value="P:respiratory electron transport chain"/>
    <property type="evidence" value="ECO:0007669"/>
    <property type="project" value="TreeGrafter"/>
</dbReference>
<dbReference type="InterPro" id="IPR006657">
    <property type="entry name" value="MoPterin_dinucl-bd_dom"/>
</dbReference>
<dbReference type="RefSeq" id="WP_183353530.1">
    <property type="nucleotide sequence ID" value="NZ_BLXX01000002.1"/>
</dbReference>
<comment type="caution">
    <text evidence="19">The sequence shown here is derived from an EMBL/GenBank/DDBJ whole genome shotgun (WGS) entry which is preliminary data.</text>
</comment>
<evidence type="ECO:0000256" key="10">
    <source>
        <dbReference type="ARBA" id="ARBA00023004"/>
    </source>
</evidence>
<dbReference type="PANTHER" id="PTHR43105">
    <property type="entry name" value="RESPIRATORY NITRATE REDUCTASE"/>
    <property type="match status" value="1"/>
</dbReference>
<dbReference type="PROSITE" id="PS51839">
    <property type="entry name" value="4FE4S_HC3"/>
    <property type="match status" value="1"/>
</dbReference>
<dbReference type="InterPro" id="IPR006963">
    <property type="entry name" value="Mopterin_OxRdtase_4Fe-4S_dom"/>
</dbReference>
<evidence type="ECO:0000256" key="9">
    <source>
        <dbReference type="ARBA" id="ARBA00023002"/>
    </source>
</evidence>
<dbReference type="GO" id="GO:0046872">
    <property type="term" value="F:metal ion binding"/>
    <property type="evidence" value="ECO:0007669"/>
    <property type="project" value="UniProtKB-KW"/>
</dbReference>
<dbReference type="InterPro" id="IPR050123">
    <property type="entry name" value="Prok_molybdopt-oxidoreductase"/>
</dbReference>
<dbReference type="InterPro" id="IPR019574">
    <property type="entry name" value="NADH_UbQ_OxRdtase_Gsu_4Fe4S-bd"/>
</dbReference>
<dbReference type="PROSITE" id="PS51085">
    <property type="entry name" value="2FE2S_FER_2"/>
    <property type="match status" value="1"/>
</dbReference>
<dbReference type="PROSITE" id="PS00198">
    <property type="entry name" value="4FE4S_FER_1"/>
    <property type="match status" value="1"/>
</dbReference>
<keyword evidence="4" id="KW-0004">4Fe-4S</keyword>
<dbReference type="GO" id="GO:0003954">
    <property type="term" value="F:NADH dehydrogenase activity"/>
    <property type="evidence" value="ECO:0007669"/>
    <property type="project" value="TreeGrafter"/>
</dbReference>
<dbReference type="SUPFAM" id="SSF54862">
    <property type="entry name" value="4Fe-4S ferredoxins"/>
    <property type="match status" value="1"/>
</dbReference>
<gene>
    <name evidence="19" type="primary">nuoG-1</name>
    <name evidence="19" type="ORF">GMST_10020</name>
</gene>
<dbReference type="GO" id="GO:0051539">
    <property type="term" value="F:4 iron, 4 sulfur cluster binding"/>
    <property type="evidence" value="ECO:0007669"/>
    <property type="project" value="UniProtKB-KW"/>
</dbReference>
<dbReference type="Gene3D" id="3.40.50.740">
    <property type="match status" value="2"/>
</dbReference>
<keyword evidence="7" id="KW-0677">Repeat</keyword>
<name>A0A6V8MFC6_9BACT</name>
<dbReference type="InterPro" id="IPR009010">
    <property type="entry name" value="Asp_de-COase-like_dom_sf"/>
</dbReference>
<dbReference type="PANTHER" id="PTHR43105:SF14">
    <property type="entry name" value="FORMATE DEHYDROGENASE H"/>
    <property type="match status" value="1"/>
</dbReference>
<dbReference type="EMBL" id="BLXX01000002">
    <property type="protein sequence ID" value="GFO58677.1"/>
    <property type="molecule type" value="Genomic_DNA"/>
</dbReference>
<keyword evidence="10" id="KW-0408">Iron</keyword>
<dbReference type="InterPro" id="IPR036010">
    <property type="entry name" value="2Fe-2S_ferredoxin-like_sf"/>
</dbReference>
<dbReference type="CDD" id="cd00207">
    <property type="entry name" value="fer2"/>
    <property type="match status" value="1"/>
</dbReference>
<dbReference type="Pfam" id="PF13510">
    <property type="entry name" value="Fer2_4"/>
    <property type="match status" value="1"/>
</dbReference>
<keyword evidence="8" id="KW-1278">Translocase</keyword>
<keyword evidence="6" id="KW-0479">Metal-binding</keyword>
<evidence type="ECO:0000259" key="15">
    <source>
        <dbReference type="PROSITE" id="PS51085"/>
    </source>
</evidence>
<reference evidence="20" key="1">
    <citation type="submission" date="2020-06" db="EMBL/GenBank/DDBJ databases">
        <title>Draft genomic sequence of Geomonas sp. Red330.</title>
        <authorList>
            <person name="Itoh H."/>
            <person name="Zhenxing X."/>
            <person name="Ushijima N."/>
            <person name="Masuda Y."/>
            <person name="Shiratori Y."/>
            <person name="Senoo K."/>
        </authorList>
    </citation>
    <scope>NUCLEOTIDE SEQUENCE [LARGE SCALE GENOMIC DNA]</scope>
    <source>
        <strain evidence="20">Red330</strain>
    </source>
</reference>
<evidence type="ECO:0000256" key="1">
    <source>
        <dbReference type="ARBA" id="ARBA00001966"/>
    </source>
</evidence>
<evidence type="ECO:0000313" key="20">
    <source>
        <dbReference type="Proteomes" id="UP000556026"/>
    </source>
</evidence>
<evidence type="ECO:0000256" key="12">
    <source>
        <dbReference type="ARBA" id="ARBA00023027"/>
    </source>
</evidence>
<feature type="domain" description="4Fe-4S ferredoxin-type" evidence="16">
    <location>
        <begin position="138"/>
        <end position="166"/>
    </location>
</feature>
<keyword evidence="5" id="KW-0001">2Fe-2S</keyword>
<evidence type="ECO:0000256" key="5">
    <source>
        <dbReference type="ARBA" id="ARBA00022714"/>
    </source>
</evidence>
<comment type="similarity">
    <text evidence="3">Belongs to the complex I 75 kDa subunit family.</text>
</comment>
<dbReference type="PROSITE" id="PS51379">
    <property type="entry name" value="4FE4S_FER_2"/>
    <property type="match status" value="2"/>
</dbReference>
<dbReference type="Gene3D" id="3.40.228.10">
    <property type="entry name" value="Dimethylsulfoxide Reductase, domain 2"/>
    <property type="match status" value="1"/>
</dbReference>
<evidence type="ECO:0000256" key="8">
    <source>
        <dbReference type="ARBA" id="ARBA00022967"/>
    </source>
</evidence>